<dbReference type="WBParaSite" id="TCNE_0001630601-mRNA-1">
    <property type="protein sequence ID" value="TCNE_0001630601-mRNA-1"/>
    <property type="gene ID" value="TCNE_0001630601"/>
</dbReference>
<proteinExistence type="predicted"/>
<dbReference type="InterPro" id="IPR045851">
    <property type="entry name" value="AMP-bd_C_sf"/>
</dbReference>
<dbReference type="InterPro" id="IPR000873">
    <property type="entry name" value="AMP-dep_synth/lig_dom"/>
</dbReference>
<dbReference type="GO" id="GO:0005524">
    <property type="term" value="F:ATP binding"/>
    <property type="evidence" value="ECO:0007669"/>
    <property type="project" value="UniProtKB-KW"/>
</dbReference>
<keyword evidence="8" id="KW-1185">Reference proteome</keyword>
<dbReference type="Gene3D" id="3.30.300.30">
    <property type="match status" value="1"/>
</dbReference>
<feature type="domain" description="AMP-dependent synthetase/ligase" evidence="5">
    <location>
        <begin position="8"/>
        <end position="73"/>
    </location>
</feature>
<gene>
    <name evidence="7" type="ORF">TCNE_LOCUS16305</name>
</gene>
<dbReference type="Proteomes" id="UP000050794">
    <property type="component" value="Unassembled WGS sequence"/>
</dbReference>
<dbReference type="EC" id="6.2.1.1" evidence="1"/>
<evidence type="ECO:0000259" key="6">
    <source>
        <dbReference type="Pfam" id="PF13193"/>
    </source>
</evidence>
<dbReference type="PANTHER" id="PTHR24095:SF244">
    <property type="entry name" value="ACETYL-COENZYME A SYNTHETASE"/>
    <property type="match status" value="1"/>
</dbReference>
<dbReference type="InterPro" id="IPR025110">
    <property type="entry name" value="AMP-bd_C"/>
</dbReference>
<dbReference type="Pfam" id="PF13193">
    <property type="entry name" value="AMP-binding_C"/>
    <property type="match status" value="1"/>
</dbReference>
<reference evidence="9" key="1">
    <citation type="submission" date="2016-06" db="UniProtKB">
        <authorList>
            <consortium name="WormBaseParasite"/>
        </authorList>
    </citation>
    <scope>IDENTIFICATION</scope>
</reference>
<evidence type="ECO:0000259" key="5">
    <source>
        <dbReference type="Pfam" id="PF00501"/>
    </source>
</evidence>
<dbReference type="GO" id="GO:0003987">
    <property type="term" value="F:acetate-CoA ligase activity"/>
    <property type="evidence" value="ECO:0007669"/>
    <property type="project" value="UniProtKB-EC"/>
</dbReference>
<dbReference type="SUPFAM" id="SSF56801">
    <property type="entry name" value="Acetyl-CoA synthetase-like"/>
    <property type="match status" value="1"/>
</dbReference>
<evidence type="ECO:0000256" key="1">
    <source>
        <dbReference type="ARBA" id="ARBA00013275"/>
    </source>
</evidence>
<dbReference type="AlphaFoldDB" id="A0A183V6D5"/>
<keyword evidence="2" id="KW-0436">Ligase</keyword>
<sequence length="257" mass="28152">MLLQVAGGRHCEVVDTYWQTETGGHVIAPLPGTTPTKPGSATLPFFGIEPALVDSDGHEIEGPGEGNLCIKSAWPGICRSVYHDHMRYVSTYFTTFPGYFFTGDGARRDEDGYLWITGRVDDLMNVSGHLLSTVEIESVLASDNDVVEAAVVSASHDIKGSHPYAFVSLKNGVHLTERKIQSLKQRVRQTIGAIAIPDVIQEAPKLPKTRSGKVTRRILRKIAEGDKSADMGDTTTLDDESVISSLWEGRDQAMRKR</sequence>
<keyword evidence="3" id="KW-0547">Nucleotide-binding</keyword>
<accession>A0A183V6D5</accession>
<dbReference type="Gene3D" id="3.40.50.12780">
    <property type="entry name" value="N-terminal domain of ligase-like"/>
    <property type="match status" value="1"/>
</dbReference>
<dbReference type="GO" id="GO:0006085">
    <property type="term" value="P:acetyl-CoA biosynthetic process"/>
    <property type="evidence" value="ECO:0007669"/>
    <property type="project" value="TreeGrafter"/>
</dbReference>
<evidence type="ECO:0000256" key="2">
    <source>
        <dbReference type="ARBA" id="ARBA00022598"/>
    </source>
</evidence>
<feature type="domain" description="AMP-binding enzyme C-terminal" evidence="6">
    <location>
        <begin position="135"/>
        <end position="213"/>
    </location>
</feature>
<dbReference type="PANTHER" id="PTHR24095">
    <property type="entry name" value="ACETYL-COENZYME A SYNTHETASE"/>
    <property type="match status" value="1"/>
</dbReference>
<evidence type="ECO:0000313" key="9">
    <source>
        <dbReference type="WBParaSite" id="TCNE_0001630601-mRNA-1"/>
    </source>
</evidence>
<evidence type="ECO:0000313" key="7">
    <source>
        <dbReference type="EMBL" id="VDM47626.1"/>
    </source>
</evidence>
<protein>
    <recommendedName>
        <fullName evidence="1">acetate--CoA ligase</fullName>
        <ecNumber evidence="1">6.2.1.1</ecNumber>
    </recommendedName>
</protein>
<dbReference type="InterPro" id="IPR042099">
    <property type="entry name" value="ANL_N_sf"/>
</dbReference>
<keyword evidence="4" id="KW-0067">ATP-binding</keyword>
<name>A0A183V6D5_TOXCA</name>
<organism evidence="8 9">
    <name type="scientific">Toxocara canis</name>
    <name type="common">Canine roundworm</name>
    <dbReference type="NCBI Taxonomy" id="6265"/>
    <lineage>
        <taxon>Eukaryota</taxon>
        <taxon>Metazoa</taxon>
        <taxon>Ecdysozoa</taxon>
        <taxon>Nematoda</taxon>
        <taxon>Chromadorea</taxon>
        <taxon>Rhabditida</taxon>
        <taxon>Spirurina</taxon>
        <taxon>Ascaridomorpha</taxon>
        <taxon>Ascaridoidea</taxon>
        <taxon>Toxocaridae</taxon>
        <taxon>Toxocara</taxon>
    </lineage>
</organism>
<evidence type="ECO:0000256" key="3">
    <source>
        <dbReference type="ARBA" id="ARBA00022741"/>
    </source>
</evidence>
<dbReference type="Pfam" id="PF00501">
    <property type="entry name" value="AMP-binding"/>
    <property type="match status" value="1"/>
</dbReference>
<reference evidence="7 8" key="2">
    <citation type="submission" date="2018-11" db="EMBL/GenBank/DDBJ databases">
        <authorList>
            <consortium name="Pathogen Informatics"/>
        </authorList>
    </citation>
    <scope>NUCLEOTIDE SEQUENCE [LARGE SCALE GENOMIC DNA]</scope>
</reference>
<evidence type="ECO:0000313" key="8">
    <source>
        <dbReference type="Proteomes" id="UP000050794"/>
    </source>
</evidence>
<dbReference type="EMBL" id="UYWY01023482">
    <property type="protein sequence ID" value="VDM47626.1"/>
    <property type="molecule type" value="Genomic_DNA"/>
</dbReference>
<evidence type="ECO:0000256" key="4">
    <source>
        <dbReference type="ARBA" id="ARBA00022840"/>
    </source>
</evidence>